<feature type="binding site" evidence="17">
    <location>
        <position position="26"/>
    </location>
    <ligand>
        <name>ATP</name>
        <dbReference type="ChEBI" id="CHEBI:30616"/>
    </ligand>
</feature>
<feature type="active site" description="Proton acceptor" evidence="15">
    <location>
        <position position="67"/>
    </location>
</feature>
<evidence type="ECO:0000256" key="19">
    <source>
        <dbReference type="SAM" id="Phobius"/>
    </source>
</evidence>
<evidence type="ECO:0000256" key="15">
    <source>
        <dbReference type="PIRSR" id="PIRSR600829-1"/>
    </source>
</evidence>
<dbReference type="GO" id="GO:0008654">
    <property type="term" value="P:phospholipid biosynthetic process"/>
    <property type="evidence" value="ECO:0007669"/>
    <property type="project" value="UniProtKB-KW"/>
</dbReference>
<dbReference type="EMBL" id="AJJU01000013">
    <property type="protein sequence ID" value="EID74037.1"/>
    <property type="molecule type" value="Genomic_DNA"/>
</dbReference>
<keyword evidence="4" id="KW-0444">Lipid biosynthesis</keyword>
<dbReference type="eggNOG" id="COG0818">
    <property type="taxonomic scope" value="Bacteria"/>
</dbReference>
<proteinExistence type="inferred from homology"/>
<comment type="subcellular location">
    <subcellularLocation>
        <location evidence="1">Cell membrane</location>
        <topology evidence="1">Multi-pass membrane protein</topology>
    </subcellularLocation>
</comment>
<dbReference type="Gene3D" id="1.10.287.3610">
    <property type="match status" value="1"/>
</dbReference>
<evidence type="ECO:0000256" key="6">
    <source>
        <dbReference type="ARBA" id="ARBA00022692"/>
    </source>
</evidence>
<evidence type="ECO:0000256" key="1">
    <source>
        <dbReference type="ARBA" id="ARBA00004651"/>
    </source>
</evidence>
<evidence type="ECO:0000313" key="20">
    <source>
        <dbReference type="EMBL" id="EID74037.1"/>
    </source>
</evidence>
<protein>
    <submittedName>
        <fullName evidence="20">Diacylglycerol kinase</fullName>
    </submittedName>
</protein>
<dbReference type="AlphaFoldDB" id="I0WCC1"/>
<organism evidence="20 21">
    <name type="scientific">Imtechella halotolerans K1</name>
    <dbReference type="NCBI Taxonomy" id="946077"/>
    <lineage>
        <taxon>Bacteria</taxon>
        <taxon>Pseudomonadati</taxon>
        <taxon>Bacteroidota</taxon>
        <taxon>Flavobacteriia</taxon>
        <taxon>Flavobacteriales</taxon>
        <taxon>Flavobacteriaceae</taxon>
        <taxon>Imtechella</taxon>
    </lineage>
</organism>
<dbReference type="OrthoDB" id="1493837at2"/>
<dbReference type="CDD" id="cd14265">
    <property type="entry name" value="UDPK_IM_like"/>
    <property type="match status" value="1"/>
</dbReference>
<evidence type="ECO:0000256" key="12">
    <source>
        <dbReference type="ARBA" id="ARBA00023136"/>
    </source>
</evidence>
<dbReference type="Proteomes" id="UP000005938">
    <property type="component" value="Unassembled WGS sequence"/>
</dbReference>
<dbReference type="STRING" id="946077.W5A_09415"/>
<evidence type="ECO:0000256" key="16">
    <source>
        <dbReference type="PIRSR" id="PIRSR600829-2"/>
    </source>
</evidence>
<evidence type="ECO:0000256" key="2">
    <source>
        <dbReference type="ARBA" id="ARBA00005967"/>
    </source>
</evidence>
<keyword evidence="3" id="KW-1003">Cell membrane</keyword>
<dbReference type="InterPro" id="IPR000829">
    <property type="entry name" value="DAGK"/>
</dbReference>
<keyword evidence="13" id="KW-0594">Phospholipid biosynthesis</keyword>
<sequence length="119" mass="13210">MRYFLNSRRKAVGYACKGAYLLLKTESSVQIQSLIALATVLAGWYFEISALEWIVQLLTISLVMSIEGLNTAVEKIADFMHPDYHHKIGVIKDISAGAVFISAIMAIVIGCIIYLPKIF</sequence>
<comment type="similarity">
    <text evidence="2">Belongs to the bacterial diacylglycerol kinase family.</text>
</comment>
<dbReference type="InterPro" id="IPR033717">
    <property type="entry name" value="UDPK"/>
</dbReference>
<gene>
    <name evidence="20" type="ORF">W5A_09415</name>
</gene>
<evidence type="ECO:0000256" key="10">
    <source>
        <dbReference type="ARBA" id="ARBA00022989"/>
    </source>
</evidence>
<evidence type="ECO:0000313" key="21">
    <source>
        <dbReference type="Proteomes" id="UP000005938"/>
    </source>
</evidence>
<keyword evidence="21" id="KW-1185">Reference proteome</keyword>
<evidence type="ECO:0000256" key="17">
    <source>
        <dbReference type="PIRSR" id="PIRSR600829-3"/>
    </source>
</evidence>
<name>I0WCC1_9FLAO</name>
<evidence type="ECO:0000256" key="18">
    <source>
        <dbReference type="PIRSR" id="PIRSR600829-4"/>
    </source>
</evidence>
<evidence type="ECO:0000256" key="9">
    <source>
        <dbReference type="ARBA" id="ARBA00022840"/>
    </source>
</evidence>
<feature type="binding site" evidence="18">
    <location>
        <position position="74"/>
    </location>
    <ligand>
        <name>a divalent metal cation</name>
        <dbReference type="ChEBI" id="CHEBI:60240"/>
    </ligand>
</feature>
<keyword evidence="8 20" id="KW-0418">Kinase</keyword>
<evidence type="ECO:0000256" key="8">
    <source>
        <dbReference type="ARBA" id="ARBA00022777"/>
    </source>
</evidence>
<keyword evidence="18" id="KW-0460">Magnesium</keyword>
<feature type="binding site" evidence="18">
    <location>
        <position position="26"/>
    </location>
    <ligand>
        <name>a divalent metal cation</name>
        <dbReference type="ChEBI" id="CHEBI:60240"/>
    </ligand>
</feature>
<dbReference type="GO" id="GO:0016301">
    <property type="term" value="F:kinase activity"/>
    <property type="evidence" value="ECO:0007669"/>
    <property type="project" value="UniProtKB-KW"/>
</dbReference>
<dbReference type="PANTHER" id="PTHR34299:SF1">
    <property type="entry name" value="DIACYLGLYCEROL KINASE"/>
    <property type="match status" value="1"/>
</dbReference>
<dbReference type="InterPro" id="IPR036945">
    <property type="entry name" value="DAGK_sf"/>
</dbReference>
<keyword evidence="9 17" id="KW-0067">ATP-binding</keyword>
<dbReference type="Pfam" id="PF01219">
    <property type="entry name" value="DAGK_prokar"/>
    <property type="match status" value="1"/>
</dbReference>
<dbReference type="GO" id="GO:0005524">
    <property type="term" value="F:ATP binding"/>
    <property type="evidence" value="ECO:0007669"/>
    <property type="project" value="UniProtKB-KW"/>
</dbReference>
<feature type="binding site" evidence="17">
    <location>
        <position position="14"/>
    </location>
    <ligand>
        <name>ATP</name>
        <dbReference type="ChEBI" id="CHEBI:30616"/>
    </ligand>
</feature>
<dbReference type="RefSeq" id="WP_008239854.1">
    <property type="nucleotide sequence ID" value="NZ_AJJU01000013.1"/>
</dbReference>
<evidence type="ECO:0000256" key="4">
    <source>
        <dbReference type="ARBA" id="ARBA00022516"/>
    </source>
</evidence>
<keyword evidence="7 17" id="KW-0547">Nucleotide-binding</keyword>
<feature type="binding site" evidence="17">
    <location>
        <position position="74"/>
    </location>
    <ligand>
        <name>ATP</name>
        <dbReference type="ChEBI" id="CHEBI:30616"/>
    </ligand>
</feature>
<feature type="binding site" evidence="17">
    <location>
        <begin position="92"/>
        <end position="93"/>
    </location>
    <ligand>
        <name>ATP</name>
        <dbReference type="ChEBI" id="CHEBI:30616"/>
    </ligand>
</feature>
<evidence type="ECO:0000256" key="3">
    <source>
        <dbReference type="ARBA" id="ARBA00022475"/>
    </source>
</evidence>
<keyword evidence="5" id="KW-0808">Transferase</keyword>
<evidence type="ECO:0000256" key="11">
    <source>
        <dbReference type="ARBA" id="ARBA00023098"/>
    </source>
</evidence>
<feature type="transmembrane region" description="Helical" evidence="19">
    <location>
        <begin position="29"/>
        <end position="47"/>
    </location>
</feature>
<comment type="cofactor">
    <cofactor evidence="18">
        <name>Mg(2+)</name>
        <dbReference type="ChEBI" id="CHEBI:18420"/>
    </cofactor>
    <text evidence="18">Mn(2+), Zn(2+), Cd(2+) and Co(2+) support activity to lesser extents.</text>
</comment>
<evidence type="ECO:0000256" key="14">
    <source>
        <dbReference type="ARBA" id="ARBA00023264"/>
    </source>
</evidence>
<evidence type="ECO:0000256" key="7">
    <source>
        <dbReference type="ARBA" id="ARBA00022741"/>
    </source>
</evidence>
<evidence type="ECO:0000256" key="13">
    <source>
        <dbReference type="ARBA" id="ARBA00023209"/>
    </source>
</evidence>
<keyword evidence="11" id="KW-0443">Lipid metabolism</keyword>
<reference evidence="20 21" key="1">
    <citation type="journal article" date="2012" name="J. Bacteriol.">
        <title>Genome Sequence of the Halotolerant Bacterium Imtechella halotolerans K1T.</title>
        <authorList>
            <person name="Kumar S."/>
            <person name="Vikram S."/>
            <person name="Subramanian S."/>
            <person name="Raghava G.P."/>
            <person name="Pinnaka A.K."/>
        </authorList>
    </citation>
    <scope>NUCLEOTIDE SEQUENCE [LARGE SCALE GENOMIC DNA]</scope>
    <source>
        <strain evidence="20 21">K1</strain>
    </source>
</reference>
<dbReference type="GO" id="GO:0046872">
    <property type="term" value="F:metal ion binding"/>
    <property type="evidence" value="ECO:0007669"/>
    <property type="project" value="UniProtKB-KW"/>
</dbReference>
<keyword evidence="6 19" id="KW-0812">Transmembrane</keyword>
<dbReference type="PANTHER" id="PTHR34299">
    <property type="entry name" value="DIACYLGLYCEROL KINASE"/>
    <property type="match status" value="1"/>
</dbReference>
<comment type="caution">
    <text evidence="20">The sequence shown here is derived from an EMBL/GenBank/DDBJ whole genome shotgun (WGS) entry which is preliminary data.</text>
</comment>
<keyword evidence="14" id="KW-1208">Phospholipid metabolism</keyword>
<keyword evidence="18" id="KW-0479">Metal-binding</keyword>
<keyword evidence="10 19" id="KW-1133">Transmembrane helix</keyword>
<dbReference type="GO" id="GO:0005886">
    <property type="term" value="C:plasma membrane"/>
    <property type="evidence" value="ECO:0007669"/>
    <property type="project" value="UniProtKB-SubCell"/>
</dbReference>
<feature type="binding site" evidence="16">
    <location>
        <position position="67"/>
    </location>
    <ligand>
        <name>substrate</name>
    </ligand>
</feature>
<evidence type="ECO:0000256" key="5">
    <source>
        <dbReference type="ARBA" id="ARBA00022679"/>
    </source>
</evidence>
<dbReference type="PATRIC" id="fig|946077.3.peg.1902"/>
<feature type="transmembrane region" description="Helical" evidence="19">
    <location>
        <begin position="94"/>
        <end position="115"/>
    </location>
</feature>
<accession>I0WCC1</accession>
<keyword evidence="12 19" id="KW-0472">Membrane</keyword>